<name>A0AAU9CQN8_9ENTR</name>
<dbReference type="Proteomes" id="UP000595858">
    <property type="component" value="Plasmid pN260-2"/>
</dbReference>
<keyword evidence="1" id="KW-0614">Plasmid</keyword>
<organism evidence="1 2">
    <name type="scientific">Enterobacter roggenkampii</name>
    <dbReference type="NCBI Taxonomy" id="1812935"/>
    <lineage>
        <taxon>Bacteria</taxon>
        <taxon>Pseudomonadati</taxon>
        <taxon>Pseudomonadota</taxon>
        <taxon>Gammaproteobacteria</taxon>
        <taxon>Enterobacterales</taxon>
        <taxon>Enterobacteriaceae</taxon>
        <taxon>Enterobacter</taxon>
        <taxon>Enterobacter cloacae complex</taxon>
    </lineage>
</organism>
<evidence type="ECO:0000313" key="1">
    <source>
        <dbReference type="EMBL" id="BCL45718.1"/>
    </source>
</evidence>
<evidence type="ECO:0000313" key="2">
    <source>
        <dbReference type="Proteomes" id="UP000595858"/>
    </source>
</evidence>
<accession>A0AAU9CQN8</accession>
<sequence length="50" mass="5358">MTSNTLNAVPATVLENMAERFNGQPEPLKIRSNDDHAALAADVLLPEKPG</sequence>
<dbReference type="EMBL" id="AP023449">
    <property type="protein sequence ID" value="BCL45718.1"/>
    <property type="molecule type" value="Genomic_DNA"/>
</dbReference>
<proteinExistence type="predicted"/>
<gene>
    <name evidence="1" type="ORF">OIPHN260_52210</name>
</gene>
<dbReference type="AlphaFoldDB" id="A0AAU9CQN8"/>
<reference evidence="1" key="1">
    <citation type="journal article" date="2020" name="J Glob Antimicrob Resist">
        <title>Genomic characterization of clinical Enterobacter roggenkampii co-harboring blaIMP-1- and blaGES-5-encoding IncP6 and mcr-9-encoding IncHI2 plasmids isolated in Japan.</title>
        <authorList>
            <person name="Umeda K."/>
            <person name="Nakamura H."/>
            <person name="Fukuda A."/>
            <person name="Matsumoto Y."/>
            <person name="Motooka D."/>
            <person name="Nakamura S."/>
            <person name="Yasui Y."/>
            <person name="Yoshida H."/>
            <person name="Kawahara R."/>
        </authorList>
    </citation>
    <scope>NUCLEOTIDE SEQUENCE</scope>
    <source>
        <strain evidence="1">OIPH-N260</strain>
    </source>
</reference>
<protein>
    <submittedName>
        <fullName evidence="1">Uncharacterized protein</fullName>
    </submittedName>
</protein>
<dbReference type="RefSeq" id="WP_223861908.1">
    <property type="nucleotide sequence ID" value="NZ_AP023449.1"/>
</dbReference>
<geneLocation type="plasmid" evidence="1 2">
    <name>pN260-2</name>
</geneLocation>